<keyword evidence="1" id="KW-0233">DNA recombination</keyword>
<reference evidence="3" key="1">
    <citation type="journal article" date="2014" name="Proc. Natl. Acad. Sci. U.S.A.">
        <title>Extensive sampling of basidiomycete genomes demonstrates inadequacy of the white-rot/brown-rot paradigm for wood decay fungi.</title>
        <authorList>
            <person name="Riley R."/>
            <person name="Salamov A.A."/>
            <person name="Brown D.W."/>
            <person name="Nagy L.G."/>
            <person name="Floudas D."/>
            <person name="Held B.W."/>
            <person name="Levasseur A."/>
            <person name="Lombard V."/>
            <person name="Morin E."/>
            <person name="Otillar R."/>
            <person name="Lindquist E.A."/>
            <person name="Sun H."/>
            <person name="LaButti K.M."/>
            <person name="Schmutz J."/>
            <person name="Jabbour D."/>
            <person name="Luo H."/>
            <person name="Baker S.E."/>
            <person name="Pisabarro A.G."/>
            <person name="Walton J.D."/>
            <person name="Blanchette R.A."/>
            <person name="Henrissat B."/>
            <person name="Martin F."/>
            <person name="Cullen D."/>
            <person name="Hibbett D.S."/>
            <person name="Grigoriev I.V."/>
        </authorList>
    </citation>
    <scope>NUCLEOTIDE SEQUENCE [LARGE SCALE GENOMIC DNA]</scope>
    <source>
        <strain evidence="3">MUCL 33604</strain>
    </source>
</reference>
<dbReference type="GO" id="GO:0015074">
    <property type="term" value="P:DNA integration"/>
    <property type="evidence" value="ECO:0007669"/>
    <property type="project" value="InterPro"/>
</dbReference>
<dbReference type="PANTHER" id="PTHR34605:SF4">
    <property type="entry name" value="DNA ADENINE METHYLTRANSFERASE"/>
    <property type="match status" value="1"/>
</dbReference>
<dbReference type="GO" id="GO:0006310">
    <property type="term" value="P:DNA recombination"/>
    <property type="evidence" value="ECO:0007669"/>
    <property type="project" value="UniProtKB-KW"/>
</dbReference>
<dbReference type="InterPro" id="IPR013762">
    <property type="entry name" value="Integrase-like_cat_sf"/>
</dbReference>
<evidence type="ECO:0000256" key="1">
    <source>
        <dbReference type="ARBA" id="ARBA00023172"/>
    </source>
</evidence>
<accession>A0A067QFD6</accession>
<dbReference type="Gene3D" id="1.10.443.10">
    <property type="entry name" value="Intergrase catalytic core"/>
    <property type="match status" value="1"/>
</dbReference>
<dbReference type="AlphaFoldDB" id="A0A067QFD6"/>
<keyword evidence="3" id="KW-1185">Reference proteome</keyword>
<dbReference type="PANTHER" id="PTHR34605">
    <property type="entry name" value="PHAGE_INTEGRASE DOMAIN-CONTAINING PROTEIN"/>
    <property type="match status" value="1"/>
</dbReference>
<dbReference type="EMBL" id="KL197713">
    <property type="protein sequence ID" value="KDQ61321.1"/>
    <property type="molecule type" value="Genomic_DNA"/>
</dbReference>
<proteinExistence type="predicted"/>
<dbReference type="InterPro" id="IPR052925">
    <property type="entry name" value="Phage_Integrase-like_Recomb"/>
</dbReference>
<dbReference type="OrthoDB" id="3163890at2759"/>
<gene>
    <name evidence="2" type="ORF">JAAARDRAFT_32330</name>
</gene>
<dbReference type="InterPro" id="IPR011010">
    <property type="entry name" value="DNA_brk_join_enz"/>
</dbReference>
<dbReference type="InParanoid" id="A0A067QFD6"/>
<dbReference type="GO" id="GO:0003677">
    <property type="term" value="F:DNA binding"/>
    <property type="evidence" value="ECO:0007669"/>
    <property type="project" value="InterPro"/>
</dbReference>
<dbReference type="SUPFAM" id="SSF56349">
    <property type="entry name" value="DNA breaking-rejoining enzymes"/>
    <property type="match status" value="1"/>
</dbReference>
<dbReference type="HOGENOM" id="CLU_063718_1_0_1"/>
<dbReference type="Proteomes" id="UP000027265">
    <property type="component" value="Unassembled WGS sequence"/>
</dbReference>
<name>A0A067QFD6_9AGAM</name>
<protein>
    <recommendedName>
        <fullName evidence="4">Tyr recombinase domain-containing protein</fullName>
    </recommendedName>
</protein>
<evidence type="ECO:0008006" key="4">
    <source>
        <dbReference type="Google" id="ProtNLM"/>
    </source>
</evidence>
<evidence type="ECO:0000313" key="2">
    <source>
        <dbReference type="EMBL" id="KDQ61321.1"/>
    </source>
</evidence>
<evidence type="ECO:0000313" key="3">
    <source>
        <dbReference type="Proteomes" id="UP000027265"/>
    </source>
</evidence>
<sequence length="307" mass="35101">MFSREFGRGVQPWMENLLLPGKFIGNPSLSVVVSQYMTSLRRRRVRAGEIVASARAIDETTLKAIYDSDSSVCPDIYQVVSRRAQKTGKEWAGKSIRAMLFLFYILSFLCLLRSDETLRIKWEWIECDTDATGNPRIKLSLPFRKTHQTGGIAPFWLYGNPKKPWLCPVRALSNWMLCNGNVPTGYVFRSKQSAKTFSLRGDKMMSSASFMECFRRHLLEVGIDPRPYGTHSFRRGGCQYLAMVLRWPIRNICSWGGWADSFDNPGTIFKYLLSLSDSPSVQREDYFNPNRSKCDPCGECGRTCWCA</sequence>
<organism evidence="2 3">
    <name type="scientific">Jaapia argillacea MUCL 33604</name>
    <dbReference type="NCBI Taxonomy" id="933084"/>
    <lineage>
        <taxon>Eukaryota</taxon>
        <taxon>Fungi</taxon>
        <taxon>Dikarya</taxon>
        <taxon>Basidiomycota</taxon>
        <taxon>Agaricomycotina</taxon>
        <taxon>Agaricomycetes</taxon>
        <taxon>Agaricomycetidae</taxon>
        <taxon>Jaapiales</taxon>
        <taxon>Jaapiaceae</taxon>
        <taxon>Jaapia</taxon>
    </lineage>
</organism>